<dbReference type="AlphaFoldDB" id="A0A1H0LMX1"/>
<evidence type="ECO:0000313" key="9">
    <source>
        <dbReference type="EMBL" id="SDO69403.1"/>
    </source>
</evidence>
<comment type="subcellular location">
    <subcellularLocation>
        <location evidence="1">Cell membrane</location>
        <topology evidence="1">Multi-pass membrane protein</topology>
    </subcellularLocation>
</comment>
<keyword evidence="3" id="KW-0813">Transport</keyword>
<keyword evidence="10" id="KW-1185">Reference proteome</keyword>
<evidence type="ECO:0000256" key="7">
    <source>
        <dbReference type="ARBA" id="ARBA00023136"/>
    </source>
</evidence>
<evidence type="ECO:0000256" key="3">
    <source>
        <dbReference type="ARBA" id="ARBA00022448"/>
    </source>
</evidence>
<dbReference type="EMBL" id="FNIV01000010">
    <property type="protein sequence ID" value="SDO69403.1"/>
    <property type="molecule type" value="Genomic_DNA"/>
</dbReference>
<keyword evidence="5 8" id="KW-0812">Transmembrane</keyword>
<dbReference type="RefSeq" id="WP_089680193.1">
    <property type="nucleotide sequence ID" value="NZ_FNIV01000010.1"/>
</dbReference>
<sequence length="89" mass="9484">MIAVVIPVAMALFAVAALLNLYRLAVGPDIVDRILALDTLMINSIALIVLADLRMGLGVLFELALLIALMGFVGTVAMSKYLLRGDVIE</sequence>
<dbReference type="Pfam" id="PF04066">
    <property type="entry name" value="MrpF_PhaF"/>
    <property type="match status" value="1"/>
</dbReference>
<accession>A0A1H0LMX1</accession>
<dbReference type="STRING" id="419597.SAMN04487957_11028"/>
<name>A0A1H0LMX1_9GAMM</name>
<dbReference type="GO" id="GO:0015385">
    <property type="term" value="F:sodium:proton antiporter activity"/>
    <property type="evidence" value="ECO:0007669"/>
    <property type="project" value="TreeGrafter"/>
</dbReference>
<evidence type="ECO:0000256" key="4">
    <source>
        <dbReference type="ARBA" id="ARBA00022475"/>
    </source>
</evidence>
<keyword evidence="6 8" id="KW-1133">Transmembrane helix</keyword>
<keyword evidence="7 8" id="KW-0472">Membrane</keyword>
<feature type="transmembrane region" description="Helical" evidence="8">
    <location>
        <begin position="63"/>
        <end position="83"/>
    </location>
</feature>
<proteinExistence type="inferred from homology"/>
<dbReference type="PANTHER" id="PTHR34702:SF1">
    <property type="entry name" value="NA(+)_H(+) ANTIPORTER SUBUNIT F"/>
    <property type="match status" value="1"/>
</dbReference>
<evidence type="ECO:0000313" key="10">
    <source>
        <dbReference type="Proteomes" id="UP000199075"/>
    </source>
</evidence>
<dbReference type="InterPro" id="IPR007208">
    <property type="entry name" value="MrpF/PhaF-like"/>
</dbReference>
<gene>
    <name evidence="9" type="ORF">SAMN04487957_11028</name>
</gene>
<dbReference type="OrthoDB" id="9800226at2"/>
<evidence type="ECO:0000256" key="5">
    <source>
        <dbReference type="ARBA" id="ARBA00022692"/>
    </source>
</evidence>
<evidence type="ECO:0000256" key="1">
    <source>
        <dbReference type="ARBA" id="ARBA00004651"/>
    </source>
</evidence>
<evidence type="ECO:0000256" key="8">
    <source>
        <dbReference type="SAM" id="Phobius"/>
    </source>
</evidence>
<dbReference type="Proteomes" id="UP000199075">
    <property type="component" value="Unassembled WGS sequence"/>
</dbReference>
<dbReference type="PANTHER" id="PTHR34702">
    <property type="entry name" value="NA(+)/H(+) ANTIPORTER SUBUNIT F1"/>
    <property type="match status" value="1"/>
</dbReference>
<dbReference type="NCBIfam" id="NF004812">
    <property type="entry name" value="PRK06161.1"/>
    <property type="match status" value="1"/>
</dbReference>
<protein>
    <submittedName>
        <fullName evidence="9">Multisubunit potassium/proton antiporter, PhaF subunit (TC 2.A.63.1.1)</fullName>
    </submittedName>
</protein>
<feature type="transmembrane region" description="Helical" evidence="8">
    <location>
        <begin position="6"/>
        <end position="22"/>
    </location>
</feature>
<dbReference type="GO" id="GO:0005886">
    <property type="term" value="C:plasma membrane"/>
    <property type="evidence" value="ECO:0007669"/>
    <property type="project" value="UniProtKB-SubCell"/>
</dbReference>
<evidence type="ECO:0000256" key="2">
    <source>
        <dbReference type="ARBA" id="ARBA00009212"/>
    </source>
</evidence>
<organism evidence="9 10">
    <name type="scientific">Halomonas shengliensis</name>
    <dbReference type="NCBI Taxonomy" id="419597"/>
    <lineage>
        <taxon>Bacteria</taxon>
        <taxon>Pseudomonadati</taxon>
        <taxon>Pseudomonadota</taxon>
        <taxon>Gammaproteobacteria</taxon>
        <taxon>Oceanospirillales</taxon>
        <taxon>Halomonadaceae</taxon>
        <taxon>Halomonas</taxon>
    </lineage>
</organism>
<keyword evidence="4" id="KW-1003">Cell membrane</keyword>
<comment type="similarity">
    <text evidence="2">Belongs to the CPA3 antiporters (TC 2.A.63) subunit F family.</text>
</comment>
<reference evidence="10" key="1">
    <citation type="submission" date="2016-10" db="EMBL/GenBank/DDBJ databases">
        <authorList>
            <person name="Varghese N."/>
            <person name="Submissions S."/>
        </authorList>
    </citation>
    <scope>NUCLEOTIDE SEQUENCE [LARGE SCALE GENOMIC DNA]</scope>
    <source>
        <strain evidence="10">CGMCC 1.6444</strain>
    </source>
</reference>
<evidence type="ECO:0000256" key="6">
    <source>
        <dbReference type="ARBA" id="ARBA00022989"/>
    </source>
</evidence>
<feature type="transmembrane region" description="Helical" evidence="8">
    <location>
        <begin position="34"/>
        <end position="51"/>
    </location>
</feature>